<dbReference type="Pfam" id="PF00462">
    <property type="entry name" value="Glutaredoxin"/>
    <property type="match status" value="1"/>
</dbReference>
<keyword evidence="4" id="KW-1185">Reference proteome</keyword>
<dbReference type="PROSITE" id="PS51354">
    <property type="entry name" value="GLUTAREDOXIN_2"/>
    <property type="match status" value="1"/>
</dbReference>
<dbReference type="Proteomes" id="UP000829196">
    <property type="component" value="Unassembled WGS sequence"/>
</dbReference>
<reference evidence="3" key="1">
    <citation type="journal article" date="2022" name="Front. Genet.">
        <title>Chromosome-Scale Assembly of the Dendrobium nobile Genome Provides Insights Into the Molecular Mechanism of the Biosynthesis of the Medicinal Active Ingredient of Dendrobium.</title>
        <authorList>
            <person name="Xu Q."/>
            <person name="Niu S.-C."/>
            <person name="Li K.-L."/>
            <person name="Zheng P.-J."/>
            <person name="Zhang X.-J."/>
            <person name="Jia Y."/>
            <person name="Liu Y."/>
            <person name="Niu Y.-X."/>
            <person name="Yu L.-H."/>
            <person name="Chen D.-F."/>
            <person name="Zhang G.-Q."/>
        </authorList>
    </citation>
    <scope>NUCLEOTIDE SEQUENCE</scope>
    <source>
        <tissue evidence="3">Leaf</tissue>
    </source>
</reference>
<evidence type="ECO:0000313" key="4">
    <source>
        <dbReference type="Proteomes" id="UP000829196"/>
    </source>
</evidence>
<name>A0A8T3AXI2_DENNO</name>
<dbReference type="Pfam" id="PF23733">
    <property type="entry name" value="GRXCR1-2_C"/>
    <property type="match status" value="1"/>
</dbReference>
<proteinExistence type="predicted"/>
<protein>
    <recommendedName>
        <fullName evidence="2">Glutaredoxin domain-containing protein</fullName>
    </recommendedName>
</protein>
<dbReference type="SMR" id="A0A8T3AXI2"/>
<dbReference type="OrthoDB" id="423313at2759"/>
<gene>
    <name evidence="3" type="ORF">KFK09_016260</name>
</gene>
<organism evidence="3 4">
    <name type="scientific">Dendrobium nobile</name>
    <name type="common">Orchid</name>
    <dbReference type="NCBI Taxonomy" id="94219"/>
    <lineage>
        <taxon>Eukaryota</taxon>
        <taxon>Viridiplantae</taxon>
        <taxon>Streptophyta</taxon>
        <taxon>Embryophyta</taxon>
        <taxon>Tracheophyta</taxon>
        <taxon>Spermatophyta</taxon>
        <taxon>Magnoliopsida</taxon>
        <taxon>Liliopsida</taxon>
        <taxon>Asparagales</taxon>
        <taxon>Orchidaceae</taxon>
        <taxon>Epidendroideae</taxon>
        <taxon>Malaxideae</taxon>
        <taxon>Dendrobiinae</taxon>
        <taxon>Dendrobium</taxon>
    </lineage>
</organism>
<evidence type="ECO:0000259" key="2">
    <source>
        <dbReference type="Pfam" id="PF00462"/>
    </source>
</evidence>
<dbReference type="InterPro" id="IPR002109">
    <property type="entry name" value="Glutaredoxin"/>
</dbReference>
<sequence>MLNKLRSIPQMQLNQGRIFQLKASDGFFNSSPPPSSQLLDCREDQPRIIEAAKLMQDVDEEEEDKENAKPASTTTTRNPNPCRKQSNEEHNHKFHPYRRPDFNSPTLFDPNLLAAFKQAVKDYLRVYEQSKHFEEKEEKEEVKPPIKMAKINDLLKVFDEKNPPGGTGTVIFYSTSLRGVRKTFEGCSAIRYLLESSKVLFYERDVSMHQEFREELKGLLGFGAIPPRLFIDGRYIGGAEEVLGLHEQGKLMPVLKEMPRDQSGGVPCWRCGGAKFLVCEHCDGSRKMYDKVGDVCGNCSLCNENGLVVCSLCCC</sequence>
<feature type="domain" description="Glutaredoxin" evidence="2">
    <location>
        <begin position="171"/>
        <end position="236"/>
    </location>
</feature>
<feature type="region of interest" description="Disordered" evidence="1">
    <location>
        <begin position="55"/>
        <end position="98"/>
    </location>
</feature>
<accession>A0A8T3AXI2</accession>
<feature type="compositionally biased region" description="Polar residues" evidence="1">
    <location>
        <begin position="70"/>
        <end position="79"/>
    </location>
</feature>
<dbReference type="PANTHER" id="PTHR45669">
    <property type="entry name" value="GLUTAREDOXIN DOMAIN-CONTAINING CYSTEINE-RICH PROTEIN CG12206-RELATED"/>
    <property type="match status" value="1"/>
</dbReference>
<dbReference type="Gene3D" id="3.40.30.10">
    <property type="entry name" value="Glutaredoxin"/>
    <property type="match status" value="1"/>
</dbReference>
<evidence type="ECO:0000313" key="3">
    <source>
        <dbReference type="EMBL" id="KAI0501316.1"/>
    </source>
</evidence>
<dbReference type="AlphaFoldDB" id="A0A8T3AXI2"/>
<dbReference type="SUPFAM" id="SSF52833">
    <property type="entry name" value="Thioredoxin-like"/>
    <property type="match status" value="1"/>
</dbReference>
<comment type="caution">
    <text evidence="3">The sequence shown here is derived from an EMBL/GenBank/DDBJ whole genome shotgun (WGS) entry which is preliminary data.</text>
</comment>
<dbReference type="CDD" id="cd03031">
    <property type="entry name" value="GRX_GRX_like"/>
    <property type="match status" value="1"/>
</dbReference>
<dbReference type="PANTHER" id="PTHR45669:SF14">
    <property type="entry name" value="EMB|CAB81925.1-RELATED"/>
    <property type="match status" value="1"/>
</dbReference>
<evidence type="ECO:0000256" key="1">
    <source>
        <dbReference type="SAM" id="MobiDB-lite"/>
    </source>
</evidence>
<dbReference type="InterPro" id="IPR036249">
    <property type="entry name" value="Thioredoxin-like_sf"/>
</dbReference>
<dbReference type="EMBL" id="JAGYWB010000012">
    <property type="protein sequence ID" value="KAI0501316.1"/>
    <property type="molecule type" value="Genomic_DNA"/>
</dbReference>